<evidence type="ECO:0000256" key="9">
    <source>
        <dbReference type="ARBA" id="ARBA00023180"/>
    </source>
</evidence>
<dbReference type="PANTHER" id="PTHR25466:SF9">
    <property type="entry name" value="FIBRONECTIN TYPE-III DOMAIN-CONTAINING PROTEIN"/>
    <property type="match status" value="1"/>
</dbReference>
<evidence type="ECO:0000256" key="6">
    <source>
        <dbReference type="ARBA" id="ARBA00023136"/>
    </source>
</evidence>
<evidence type="ECO:0000256" key="1">
    <source>
        <dbReference type="ARBA" id="ARBA00004251"/>
    </source>
</evidence>
<keyword evidence="9" id="KW-0325">Glycoprotein</keyword>
<dbReference type="GO" id="GO:0071222">
    <property type="term" value="P:cellular response to lipopolysaccharide"/>
    <property type="evidence" value="ECO:0007669"/>
    <property type="project" value="TreeGrafter"/>
</dbReference>
<evidence type="ECO:0000256" key="3">
    <source>
        <dbReference type="ARBA" id="ARBA00022692"/>
    </source>
</evidence>
<keyword evidence="3 11" id="KW-0812">Transmembrane</keyword>
<keyword evidence="4" id="KW-0732">Signal</keyword>
<keyword evidence="10" id="KW-0393">Immunoglobulin domain</keyword>
<protein>
    <recommendedName>
        <fullName evidence="12">Ig-like domain-containing protein</fullName>
    </recommendedName>
</protein>
<keyword evidence="5 11" id="KW-1133">Transmembrane helix</keyword>
<organism evidence="13 14">
    <name type="scientific">Crenichthys baileyi</name>
    <name type="common">White River springfish</name>
    <dbReference type="NCBI Taxonomy" id="28760"/>
    <lineage>
        <taxon>Eukaryota</taxon>
        <taxon>Metazoa</taxon>
        <taxon>Chordata</taxon>
        <taxon>Craniata</taxon>
        <taxon>Vertebrata</taxon>
        <taxon>Euteleostomi</taxon>
        <taxon>Actinopterygii</taxon>
        <taxon>Neopterygii</taxon>
        <taxon>Teleostei</taxon>
        <taxon>Neoteleostei</taxon>
        <taxon>Acanthomorphata</taxon>
        <taxon>Ovalentaria</taxon>
        <taxon>Atherinomorphae</taxon>
        <taxon>Cyprinodontiformes</taxon>
        <taxon>Goodeidae</taxon>
        <taxon>Crenichthys</taxon>
    </lineage>
</organism>
<comment type="subcellular location">
    <subcellularLocation>
        <location evidence="1">Cell membrane</location>
        <topology evidence="1">Single-pass type I membrane protein</topology>
    </subcellularLocation>
</comment>
<dbReference type="SMART" id="SM00409">
    <property type="entry name" value="IG"/>
    <property type="match status" value="1"/>
</dbReference>
<evidence type="ECO:0000256" key="10">
    <source>
        <dbReference type="ARBA" id="ARBA00023319"/>
    </source>
</evidence>
<evidence type="ECO:0000313" key="13">
    <source>
        <dbReference type="EMBL" id="KAK5610665.1"/>
    </source>
</evidence>
<dbReference type="InterPro" id="IPR003599">
    <property type="entry name" value="Ig_sub"/>
</dbReference>
<dbReference type="Pfam" id="PF07686">
    <property type="entry name" value="V-set"/>
    <property type="match status" value="1"/>
</dbReference>
<evidence type="ECO:0000256" key="2">
    <source>
        <dbReference type="ARBA" id="ARBA00022475"/>
    </source>
</evidence>
<evidence type="ECO:0000256" key="8">
    <source>
        <dbReference type="ARBA" id="ARBA00023170"/>
    </source>
</evidence>
<comment type="caution">
    <text evidence="13">The sequence shown here is derived from an EMBL/GenBank/DDBJ whole genome shotgun (WGS) entry which is preliminary data.</text>
</comment>
<dbReference type="PANTHER" id="PTHR25466">
    <property type="entry name" value="T-LYMPHOCYTE ACTIVATION ANTIGEN"/>
    <property type="match status" value="1"/>
</dbReference>
<keyword evidence="6 11" id="KW-0472">Membrane</keyword>
<dbReference type="GO" id="GO:0007166">
    <property type="term" value="P:cell surface receptor signaling pathway"/>
    <property type="evidence" value="ECO:0007669"/>
    <property type="project" value="TreeGrafter"/>
</dbReference>
<dbReference type="GO" id="GO:0042102">
    <property type="term" value="P:positive regulation of T cell proliferation"/>
    <property type="evidence" value="ECO:0007669"/>
    <property type="project" value="TreeGrafter"/>
</dbReference>
<dbReference type="InterPro" id="IPR051713">
    <property type="entry name" value="T-cell_Activation_Regulation"/>
</dbReference>
<dbReference type="GO" id="GO:0042130">
    <property type="term" value="P:negative regulation of T cell proliferation"/>
    <property type="evidence" value="ECO:0007669"/>
    <property type="project" value="TreeGrafter"/>
</dbReference>
<gene>
    <name evidence="13" type="ORF">CRENBAI_001552</name>
</gene>
<dbReference type="Gene3D" id="2.60.40.10">
    <property type="entry name" value="Immunoglobulins"/>
    <property type="match status" value="2"/>
</dbReference>
<keyword evidence="7" id="KW-1015">Disulfide bond</keyword>
<feature type="transmembrane region" description="Helical" evidence="11">
    <location>
        <begin position="33"/>
        <end position="50"/>
    </location>
</feature>
<dbReference type="InterPro" id="IPR013106">
    <property type="entry name" value="Ig_V-set"/>
</dbReference>
<keyword evidence="2" id="KW-1003">Cell membrane</keyword>
<dbReference type="Proteomes" id="UP001311232">
    <property type="component" value="Unassembled WGS sequence"/>
</dbReference>
<proteinExistence type="predicted"/>
<evidence type="ECO:0000256" key="11">
    <source>
        <dbReference type="SAM" id="Phobius"/>
    </source>
</evidence>
<reference evidence="13 14" key="1">
    <citation type="submission" date="2021-06" db="EMBL/GenBank/DDBJ databases">
        <authorList>
            <person name="Palmer J.M."/>
        </authorList>
    </citation>
    <scope>NUCLEOTIDE SEQUENCE [LARGE SCALE GENOMIC DNA]</scope>
    <source>
        <strain evidence="13 14">MEX-2019</strain>
        <tissue evidence="13">Muscle</tissue>
    </source>
</reference>
<feature type="transmembrane region" description="Helical" evidence="11">
    <location>
        <begin position="168"/>
        <end position="190"/>
    </location>
</feature>
<evidence type="ECO:0000256" key="7">
    <source>
        <dbReference type="ARBA" id="ARBA00023157"/>
    </source>
</evidence>
<feature type="domain" description="Ig-like" evidence="12">
    <location>
        <begin position="46"/>
        <end position="155"/>
    </location>
</feature>
<evidence type="ECO:0000259" key="12">
    <source>
        <dbReference type="PROSITE" id="PS50835"/>
    </source>
</evidence>
<dbReference type="InterPro" id="IPR013783">
    <property type="entry name" value="Ig-like_fold"/>
</dbReference>
<keyword evidence="14" id="KW-1185">Reference proteome</keyword>
<keyword evidence="8" id="KW-0675">Receptor</keyword>
<dbReference type="GO" id="GO:0009897">
    <property type="term" value="C:external side of plasma membrane"/>
    <property type="evidence" value="ECO:0007669"/>
    <property type="project" value="TreeGrafter"/>
</dbReference>
<dbReference type="PROSITE" id="PS50835">
    <property type="entry name" value="IG_LIKE"/>
    <property type="match status" value="1"/>
</dbReference>
<evidence type="ECO:0000256" key="4">
    <source>
        <dbReference type="ARBA" id="ARBA00022729"/>
    </source>
</evidence>
<dbReference type="SMART" id="SM00406">
    <property type="entry name" value="IGv"/>
    <property type="match status" value="1"/>
</dbReference>
<dbReference type="GO" id="GO:0006955">
    <property type="term" value="P:immune response"/>
    <property type="evidence" value="ECO:0007669"/>
    <property type="project" value="TreeGrafter"/>
</dbReference>
<dbReference type="InterPro" id="IPR036179">
    <property type="entry name" value="Ig-like_dom_sf"/>
</dbReference>
<accession>A0AAV9RNN2</accession>
<dbReference type="InterPro" id="IPR007110">
    <property type="entry name" value="Ig-like_dom"/>
</dbReference>
<name>A0AAV9RNN2_9TELE</name>
<sequence>MTKKKRRSSVREQLGLAQINKEMKMAAWSSADLWWILFSVSFFFTSAVSLQDSAVEMFEGHQFILLPCEFDTFDLDDPTVVWSRSNLSPPTVHQRQQVGDDLKDQNRLYRGRTSMKTEALETGDLSLNLTNLQLSDSGTYTCTVRTFRGGERRVTDIKLLVKERFSSWSIALLVLLVLVLIVAAGLLYHFRHYFMSEYKVEVDSGVESALLPCRTTVHLPKDAKVEWRDGENRKVHVFKNASDQPEEQNQFYRTRTKMNEDLLRTTRNLSLTLKHPTNRQ</sequence>
<dbReference type="AlphaFoldDB" id="A0AAV9RNN2"/>
<dbReference type="GO" id="GO:0031295">
    <property type="term" value="P:T cell costimulation"/>
    <property type="evidence" value="ECO:0007669"/>
    <property type="project" value="TreeGrafter"/>
</dbReference>
<evidence type="ECO:0000313" key="14">
    <source>
        <dbReference type="Proteomes" id="UP001311232"/>
    </source>
</evidence>
<evidence type="ECO:0000256" key="5">
    <source>
        <dbReference type="ARBA" id="ARBA00022989"/>
    </source>
</evidence>
<dbReference type="SUPFAM" id="SSF48726">
    <property type="entry name" value="Immunoglobulin"/>
    <property type="match status" value="1"/>
</dbReference>
<dbReference type="EMBL" id="JAHHUM010001543">
    <property type="protein sequence ID" value="KAK5610665.1"/>
    <property type="molecule type" value="Genomic_DNA"/>
</dbReference>